<evidence type="ECO:0000256" key="1">
    <source>
        <dbReference type="ARBA" id="ARBA00021390"/>
    </source>
</evidence>
<keyword evidence="3" id="KW-0805">Transcription regulation</keyword>
<organism evidence="8 9">
    <name type="scientific">Pilibacter termitis</name>
    <dbReference type="NCBI Taxonomy" id="263852"/>
    <lineage>
        <taxon>Bacteria</taxon>
        <taxon>Bacillati</taxon>
        <taxon>Bacillota</taxon>
        <taxon>Bacilli</taxon>
        <taxon>Lactobacillales</taxon>
        <taxon>Enterococcaceae</taxon>
        <taxon>Pilibacter</taxon>
    </lineage>
</organism>
<dbReference type="InterPro" id="IPR036388">
    <property type="entry name" value="WH-like_DNA-bd_sf"/>
</dbReference>
<evidence type="ECO:0000256" key="4">
    <source>
        <dbReference type="ARBA" id="ARBA00023125"/>
    </source>
</evidence>
<evidence type="ECO:0000313" key="9">
    <source>
        <dbReference type="Proteomes" id="UP000190328"/>
    </source>
</evidence>
<evidence type="ECO:0000256" key="2">
    <source>
        <dbReference type="ARBA" id="ARBA00022491"/>
    </source>
</evidence>
<keyword evidence="5" id="KW-0804">Transcription</keyword>
<evidence type="ECO:0000256" key="6">
    <source>
        <dbReference type="ARBA" id="ARBA00024937"/>
    </source>
</evidence>
<evidence type="ECO:0000313" key="8">
    <source>
        <dbReference type="EMBL" id="SJZ66162.1"/>
    </source>
</evidence>
<feature type="domain" description="HTH deoR-type" evidence="7">
    <location>
        <begin position="1"/>
        <end position="55"/>
    </location>
</feature>
<dbReference type="InterPro" id="IPR014036">
    <property type="entry name" value="DeoR-like_C"/>
</dbReference>
<dbReference type="InterPro" id="IPR036390">
    <property type="entry name" value="WH_DNA-bd_sf"/>
</dbReference>
<dbReference type="SMART" id="SM01134">
    <property type="entry name" value="DeoRC"/>
    <property type="match status" value="1"/>
</dbReference>
<dbReference type="PANTHER" id="PTHR30363">
    <property type="entry name" value="HTH-TYPE TRANSCRIPTIONAL REGULATOR SRLR-RELATED"/>
    <property type="match status" value="1"/>
</dbReference>
<evidence type="ECO:0000259" key="7">
    <source>
        <dbReference type="PROSITE" id="PS51000"/>
    </source>
</evidence>
<dbReference type="PANTHER" id="PTHR30363:SF4">
    <property type="entry name" value="GLYCEROL-3-PHOSPHATE REGULON REPRESSOR"/>
    <property type="match status" value="1"/>
</dbReference>
<dbReference type="PROSITE" id="PS51000">
    <property type="entry name" value="HTH_DEOR_2"/>
    <property type="match status" value="1"/>
</dbReference>
<dbReference type="PRINTS" id="PR00037">
    <property type="entry name" value="HTHLACR"/>
</dbReference>
<protein>
    <recommendedName>
        <fullName evidence="1">Lactose phosphotransferase system repressor</fullName>
    </recommendedName>
</protein>
<dbReference type="InterPro" id="IPR050313">
    <property type="entry name" value="Carb_Metab_HTH_regulators"/>
</dbReference>
<dbReference type="SUPFAM" id="SSF100950">
    <property type="entry name" value="NagB/RpiA/CoA transferase-like"/>
    <property type="match status" value="1"/>
</dbReference>
<reference evidence="9" key="1">
    <citation type="submission" date="2017-02" db="EMBL/GenBank/DDBJ databases">
        <authorList>
            <person name="Varghese N."/>
            <person name="Submissions S."/>
        </authorList>
    </citation>
    <scope>NUCLEOTIDE SEQUENCE [LARGE SCALE GENOMIC DNA]</scope>
    <source>
        <strain evidence="9">ATCC BAA-1030</strain>
    </source>
</reference>
<dbReference type="InterPro" id="IPR018356">
    <property type="entry name" value="Tscrpt_reg_HTH_DeoR_CS"/>
</dbReference>
<dbReference type="GO" id="GO:0003677">
    <property type="term" value="F:DNA binding"/>
    <property type="evidence" value="ECO:0007669"/>
    <property type="project" value="UniProtKB-KW"/>
</dbReference>
<dbReference type="GO" id="GO:0003700">
    <property type="term" value="F:DNA-binding transcription factor activity"/>
    <property type="evidence" value="ECO:0007669"/>
    <property type="project" value="InterPro"/>
</dbReference>
<dbReference type="EMBL" id="FUXI01000010">
    <property type="protein sequence ID" value="SJZ66162.1"/>
    <property type="molecule type" value="Genomic_DNA"/>
</dbReference>
<proteinExistence type="predicted"/>
<gene>
    <name evidence="8" type="ORF">SAMN02745116_01085</name>
</gene>
<dbReference type="RefSeq" id="WP_078807010.1">
    <property type="nucleotide sequence ID" value="NZ_FUXI01000010.1"/>
</dbReference>
<sequence length="247" mass="28123">MKREDEIITIVNERKKVEVNELAEMLEVSRVTIRKDLDKLVERGIIIRQHGYAEVPNQNDLTFRMSTNYDRKLRIARMAAKTIRSGETILIESGSTCALLAEELAKTKRDITILTNSCFIANYIRKYEGVKIVLLGGDYQKDSQVNVGPLVKEVMKNFFVEKFFIGIDGFDEENGFTGSDISRVSAVKDMAEGAKHIIVLTDSTKFDARSMISAVPFERVSEVFTDNMIKEETEYFLQNRGILVYKA</sequence>
<dbReference type="STRING" id="263852.SAMN02745116_01085"/>
<dbReference type="PROSITE" id="PS00894">
    <property type="entry name" value="HTH_DEOR_1"/>
    <property type="match status" value="1"/>
</dbReference>
<keyword evidence="9" id="KW-1185">Reference proteome</keyword>
<keyword evidence="4" id="KW-0238">DNA-binding</keyword>
<comment type="function">
    <text evidence="6">Repressor of the lactose catabolism operon. Galactose-6-phosphate is the inducer.</text>
</comment>
<dbReference type="Gene3D" id="1.10.10.10">
    <property type="entry name" value="Winged helix-like DNA-binding domain superfamily/Winged helix DNA-binding domain"/>
    <property type="match status" value="1"/>
</dbReference>
<dbReference type="Proteomes" id="UP000190328">
    <property type="component" value="Unassembled WGS sequence"/>
</dbReference>
<dbReference type="Gene3D" id="3.40.50.1360">
    <property type="match status" value="1"/>
</dbReference>
<dbReference type="OrthoDB" id="9797223at2"/>
<dbReference type="AlphaFoldDB" id="A0A1T4MGU3"/>
<dbReference type="Pfam" id="PF08220">
    <property type="entry name" value="HTH_DeoR"/>
    <property type="match status" value="1"/>
</dbReference>
<dbReference type="Pfam" id="PF00455">
    <property type="entry name" value="DeoRC"/>
    <property type="match status" value="1"/>
</dbReference>
<evidence type="ECO:0000256" key="5">
    <source>
        <dbReference type="ARBA" id="ARBA00023163"/>
    </source>
</evidence>
<accession>A0A1T4MGU3</accession>
<evidence type="ECO:0000256" key="3">
    <source>
        <dbReference type="ARBA" id="ARBA00023015"/>
    </source>
</evidence>
<dbReference type="InterPro" id="IPR037171">
    <property type="entry name" value="NagB/RpiA_transferase-like"/>
</dbReference>
<dbReference type="SMART" id="SM00420">
    <property type="entry name" value="HTH_DEOR"/>
    <property type="match status" value="1"/>
</dbReference>
<dbReference type="InterPro" id="IPR001034">
    <property type="entry name" value="DeoR_HTH"/>
</dbReference>
<name>A0A1T4MGU3_9ENTE</name>
<dbReference type="SUPFAM" id="SSF46785">
    <property type="entry name" value="Winged helix' DNA-binding domain"/>
    <property type="match status" value="1"/>
</dbReference>
<keyword evidence="2" id="KW-0678">Repressor</keyword>